<dbReference type="EMBL" id="VLPK01000003">
    <property type="protein sequence ID" value="TSJ39175.1"/>
    <property type="molecule type" value="Genomic_DNA"/>
</dbReference>
<dbReference type="InterPro" id="IPR015424">
    <property type="entry name" value="PyrdxlP-dep_Trfase"/>
</dbReference>
<dbReference type="InterPro" id="IPR000277">
    <property type="entry name" value="Cys/Met-Metab_PyrdxlP-dep_enz"/>
</dbReference>
<dbReference type="OrthoDB" id="9773476at2"/>
<dbReference type="GO" id="GO:0005737">
    <property type="term" value="C:cytoplasm"/>
    <property type="evidence" value="ECO:0007669"/>
    <property type="project" value="TreeGrafter"/>
</dbReference>
<comment type="similarity">
    <text evidence="2 6">Belongs to the trans-sulfuration enzymes family.</text>
</comment>
<dbReference type="InterPro" id="IPR006235">
    <property type="entry name" value="OAc-hSer/O-AcSer_sulfhydrylase"/>
</dbReference>
<evidence type="ECO:0000313" key="8">
    <source>
        <dbReference type="Proteomes" id="UP000318733"/>
    </source>
</evidence>
<proteinExistence type="inferred from homology"/>
<dbReference type="PANTHER" id="PTHR43797">
    <property type="entry name" value="HOMOCYSTEINE/CYSTEINE SYNTHASE"/>
    <property type="match status" value="1"/>
</dbReference>
<accession>A0A556MH78</accession>
<dbReference type="AlphaFoldDB" id="A0A556MH78"/>
<dbReference type="GO" id="GO:0019346">
    <property type="term" value="P:transsulfuration"/>
    <property type="evidence" value="ECO:0007669"/>
    <property type="project" value="InterPro"/>
</dbReference>
<dbReference type="NCBIfam" id="TIGR01326">
    <property type="entry name" value="OAH_OAS_sulfhy"/>
    <property type="match status" value="1"/>
</dbReference>
<evidence type="ECO:0000256" key="3">
    <source>
        <dbReference type="ARBA" id="ARBA00022679"/>
    </source>
</evidence>
<keyword evidence="8" id="KW-1185">Reference proteome</keyword>
<dbReference type="GO" id="GO:0006535">
    <property type="term" value="P:cysteine biosynthetic process from serine"/>
    <property type="evidence" value="ECO:0007669"/>
    <property type="project" value="TreeGrafter"/>
</dbReference>
<dbReference type="RefSeq" id="WP_144249213.1">
    <property type="nucleotide sequence ID" value="NZ_VLPK01000003.1"/>
</dbReference>
<dbReference type="PIRSF" id="PIRSF001434">
    <property type="entry name" value="CGS"/>
    <property type="match status" value="1"/>
</dbReference>
<dbReference type="Gene3D" id="3.90.1150.10">
    <property type="entry name" value="Aspartate Aminotransferase, domain 1"/>
    <property type="match status" value="1"/>
</dbReference>
<evidence type="ECO:0000256" key="5">
    <source>
        <dbReference type="PIRSR" id="PIRSR001434-2"/>
    </source>
</evidence>
<evidence type="ECO:0000256" key="4">
    <source>
        <dbReference type="ARBA" id="ARBA00022898"/>
    </source>
</evidence>
<comment type="caution">
    <text evidence="7">The sequence shown here is derived from an EMBL/GenBank/DDBJ whole genome shotgun (WGS) entry which is preliminary data.</text>
</comment>
<dbReference type="GO" id="GO:0071269">
    <property type="term" value="P:L-homocysteine biosynthetic process"/>
    <property type="evidence" value="ECO:0007669"/>
    <property type="project" value="TreeGrafter"/>
</dbReference>
<dbReference type="InterPro" id="IPR015421">
    <property type="entry name" value="PyrdxlP-dep_Trfase_major"/>
</dbReference>
<dbReference type="GO" id="GO:0003961">
    <property type="term" value="F:O-acetylhomoserine aminocarboxypropyltransferase activity"/>
    <property type="evidence" value="ECO:0007669"/>
    <property type="project" value="TreeGrafter"/>
</dbReference>
<evidence type="ECO:0000256" key="1">
    <source>
        <dbReference type="ARBA" id="ARBA00001933"/>
    </source>
</evidence>
<dbReference type="Pfam" id="PF01053">
    <property type="entry name" value="Cys_Met_Meta_PP"/>
    <property type="match status" value="1"/>
</dbReference>
<dbReference type="FunFam" id="3.40.640.10:FF:000035">
    <property type="entry name" value="O-succinylhomoserine sulfhydrylase"/>
    <property type="match status" value="1"/>
</dbReference>
<name>A0A556MH78_9SPHI</name>
<protein>
    <submittedName>
        <fullName evidence="7">O-acetylhomoserine aminocarboxypropyltransferase/cysteine synthase</fullName>
    </submittedName>
</protein>
<reference evidence="7 8" key="1">
    <citation type="submission" date="2019-07" db="EMBL/GenBank/DDBJ databases">
        <authorList>
            <person name="Huq M.A."/>
        </authorList>
    </citation>
    <scope>NUCLEOTIDE SEQUENCE [LARGE SCALE GENOMIC DNA]</scope>
    <source>
        <strain evidence="7 8">MAH-19</strain>
    </source>
</reference>
<dbReference type="PANTHER" id="PTHR43797:SF2">
    <property type="entry name" value="HOMOCYSTEINE_CYSTEINE SYNTHASE"/>
    <property type="match status" value="1"/>
</dbReference>
<gene>
    <name evidence="7" type="ORF">FO440_15535</name>
</gene>
<evidence type="ECO:0000256" key="6">
    <source>
        <dbReference type="RuleBase" id="RU362118"/>
    </source>
</evidence>
<dbReference type="Gene3D" id="3.40.640.10">
    <property type="entry name" value="Type I PLP-dependent aspartate aminotransferase-like (Major domain)"/>
    <property type="match status" value="1"/>
</dbReference>
<evidence type="ECO:0000256" key="2">
    <source>
        <dbReference type="ARBA" id="ARBA00009077"/>
    </source>
</evidence>
<keyword evidence="3 7" id="KW-0808">Transferase</keyword>
<comment type="cofactor">
    <cofactor evidence="1 6">
        <name>pyridoxal 5'-phosphate</name>
        <dbReference type="ChEBI" id="CHEBI:597326"/>
    </cofactor>
</comment>
<dbReference type="GO" id="GO:0004124">
    <property type="term" value="F:cysteine synthase activity"/>
    <property type="evidence" value="ECO:0007669"/>
    <property type="project" value="TreeGrafter"/>
</dbReference>
<keyword evidence="4 5" id="KW-0663">Pyridoxal phosphate</keyword>
<sequence>MSAQKFETLQLHAGQEVDPTTGSRAVPIYQTTSYVFKNAEHGANLFALKEFGNIYTRIMNPTTDVFEKRIAALEGGVAALATASGQSAQFLALNNILGVGDNFVSSPFLYGGSYNQFKVAFKRLGIEARFAKDDTAENIEALIDDKTKAIYLETIGNPGFTIADFDKVAAVAKKHDLPLIVDNTFGAAGYLFRPLEHGAHVVVQSATKWIGGHGTTIGGVIVDGGNYNWGNSKFPQFTQPSEGYHGLVFADVFGVNGPFGNIQFIIRARVEGLRDFGAAQSPFNSWLLLQGLETLSLRVQRHVDNSLELAKWLEQHPQVAKVNYPGLTSSPYHDLAKKYLKNGFGAVLSFEIKGDKEKAGAFIDSLELVSHLANVGDAKTLIIQPSATTHQQLSEEEQLSAGVTPTSLRVAVGIEHIDDIKADFEQAFNKIK</sequence>
<organism evidence="7 8">
    <name type="scientific">Mucilaginibacter corticis</name>
    <dbReference type="NCBI Taxonomy" id="2597670"/>
    <lineage>
        <taxon>Bacteria</taxon>
        <taxon>Pseudomonadati</taxon>
        <taxon>Bacteroidota</taxon>
        <taxon>Sphingobacteriia</taxon>
        <taxon>Sphingobacteriales</taxon>
        <taxon>Sphingobacteriaceae</taxon>
        <taxon>Mucilaginibacter</taxon>
    </lineage>
</organism>
<dbReference type="CDD" id="cd00614">
    <property type="entry name" value="CGS_like"/>
    <property type="match status" value="1"/>
</dbReference>
<feature type="modified residue" description="N6-(pyridoxal phosphate)lysine" evidence="5">
    <location>
        <position position="208"/>
    </location>
</feature>
<evidence type="ECO:0000313" key="7">
    <source>
        <dbReference type="EMBL" id="TSJ39175.1"/>
    </source>
</evidence>
<dbReference type="InterPro" id="IPR015422">
    <property type="entry name" value="PyrdxlP-dep_Trfase_small"/>
</dbReference>
<dbReference type="SUPFAM" id="SSF53383">
    <property type="entry name" value="PLP-dependent transferases"/>
    <property type="match status" value="1"/>
</dbReference>
<dbReference type="Proteomes" id="UP000318733">
    <property type="component" value="Unassembled WGS sequence"/>
</dbReference>
<dbReference type="GO" id="GO:0030170">
    <property type="term" value="F:pyridoxal phosphate binding"/>
    <property type="evidence" value="ECO:0007669"/>
    <property type="project" value="InterPro"/>
</dbReference>